<feature type="transmembrane region" description="Helical" evidence="1">
    <location>
        <begin position="112"/>
        <end position="141"/>
    </location>
</feature>
<protein>
    <submittedName>
        <fullName evidence="2">Uncharacterized protein</fullName>
    </submittedName>
</protein>
<evidence type="ECO:0000313" key="2">
    <source>
        <dbReference type="EMBL" id="MCW1925535.1"/>
    </source>
</evidence>
<dbReference type="EMBL" id="JAPDDT010000015">
    <property type="protein sequence ID" value="MCW1925535.1"/>
    <property type="molecule type" value="Genomic_DNA"/>
</dbReference>
<keyword evidence="1" id="KW-1133">Transmembrane helix</keyword>
<gene>
    <name evidence="2" type="ORF">OKA05_23455</name>
</gene>
<accession>A0ABT3GPX3</accession>
<evidence type="ECO:0000313" key="3">
    <source>
        <dbReference type="Proteomes" id="UP001320876"/>
    </source>
</evidence>
<feature type="transmembrane region" description="Helical" evidence="1">
    <location>
        <begin position="153"/>
        <end position="173"/>
    </location>
</feature>
<feature type="transmembrane region" description="Helical" evidence="1">
    <location>
        <begin position="179"/>
        <end position="202"/>
    </location>
</feature>
<dbReference type="RefSeq" id="WP_264489642.1">
    <property type="nucleotide sequence ID" value="NZ_JAPDDT010000015.1"/>
</dbReference>
<keyword evidence="1" id="KW-0812">Transmembrane</keyword>
<name>A0ABT3GPX3_9BACT</name>
<sequence>MGIIQDIFTYPFRGSGKYMIFFGTLLAVAAELVKFAPLFGGIASLILAAYLTATYFEIIETTATGSDEAPMFPNVSSMWDDLVWPFLKSVIVVIACFSPVLIYFWAVPDDAVQPVIALCLLAFSVAYFPMAMLAVVVLGYLGAMSPHIVLPSIFRAGGLYWLAVFLVVLIVMAERFLGGLLVGSPVVGTVLLAGVGIIATMLNGRTLGIVYRERQEAMGWI</sequence>
<keyword evidence="1" id="KW-0472">Membrane</keyword>
<feature type="transmembrane region" description="Helical" evidence="1">
    <location>
        <begin position="86"/>
        <end position="106"/>
    </location>
</feature>
<feature type="transmembrane region" description="Helical" evidence="1">
    <location>
        <begin position="18"/>
        <end position="51"/>
    </location>
</feature>
<dbReference type="Proteomes" id="UP001320876">
    <property type="component" value="Unassembled WGS sequence"/>
</dbReference>
<reference evidence="2 3" key="1">
    <citation type="submission" date="2022-10" db="EMBL/GenBank/DDBJ databases">
        <title>Luteolibacter arcticus strain CCTCC AB 2014275, whole genome shotgun sequencing project.</title>
        <authorList>
            <person name="Zhao G."/>
            <person name="Shen L."/>
        </authorList>
    </citation>
    <scope>NUCLEOTIDE SEQUENCE [LARGE SCALE GENOMIC DNA]</scope>
    <source>
        <strain evidence="2 3">CCTCC AB 2014275</strain>
    </source>
</reference>
<organism evidence="2 3">
    <name type="scientific">Luteolibacter arcticus</name>
    <dbReference type="NCBI Taxonomy" id="1581411"/>
    <lineage>
        <taxon>Bacteria</taxon>
        <taxon>Pseudomonadati</taxon>
        <taxon>Verrucomicrobiota</taxon>
        <taxon>Verrucomicrobiia</taxon>
        <taxon>Verrucomicrobiales</taxon>
        <taxon>Verrucomicrobiaceae</taxon>
        <taxon>Luteolibacter</taxon>
    </lineage>
</organism>
<proteinExistence type="predicted"/>
<evidence type="ECO:0000256" key="1">
    <source>
        <dbReference type="SAM" id="Phobius"/>
    </source>
</evidence>
<comment type="caution">
    <text evidence="2">The sequence shown here is derived from an EMBL/GenBank/DDBJ whole genome shotgun (WGS) entry which is preliminary data.</text>
</comment>
<keyword evidence="3" id="KW-1185">Reference proteome</keyword>